<accession>A0AAD9VLJ9</accession>
<evidence type="ECO:0000256" key="2">
    <source>
        <dbReference type="ARBA" id="ARBA00022763"/>
    </source>
</evidence>
<keyword evidence="2" id="KW-0227">DNA damage</keyword>
<comment type="subcellular location">
    <subcellularLocation>
        <location evidence="1">Nucleus</location>
    </subcellularLocation>
</comment>
<dbReference type="EMBL" id="JAIFRP010000096">
    <property type="protein sequence ID" value="KAK2579241.1"/>
    <property type="molecule type" value="Genomic_DNA"/>
</dbReference>
<proteinExistence type="predicted"/>
<gene>
    <name evidence="5" type="ORF">KPH14_008207</name>
</gene>
<name>A0AAD9VLJ9_9HYME</name>
<feature type="domain" description="DNA endonuclease activator Ctp1 C-terminal" evidence="4">
    <location>
        <begin position="537"/>
        <end position="582"/>
    </location>
</feature>
<keyword evidence="6" id="KW-1185">Reference proteome</keyword>
<dbReference type="GO" id="GO:0005634">
    <property type="term" value="C:nucleus"/>
    <property type="evidence" value="ECO:0007669"/>
    <property type="project" value="UniProtKB-SubCell"/>
</dbReference>
<dbReference type="GO" id="GO:0006281">
    <property type="term" value="P:DNA repair"/>
    <property type="evidence" value="ECO:0007669"/>
    <property type="project" value="InterPro"/>
</dbReference>
<dbReference type="AlphaFoldDB" id="A0AAD9VLJ9"/>
<reference evidence="5" key="2">
    <citation type="journal article" date="2023" name="Commun. Biol.">
        <title>Intrasexual cuticular hydrocarbon dimorphism in a wasp sheds light on hydrocarbon biosynthesis genes in Hymenoptera.</title>
        <authorList>
            <person name="Moris V.C."/>
            <person name="Podsiadlowski L."/>
            <person name="Martin S."/>
            <person name="Oeyen J.P."/>
            <person name="Donath A."/>
            <person name="Petersen M."/>
            <person name="Wilbrandt J."/>
            <person name="Misof B."/>
            <person name="Liedtke D."/>
            <person name="Thamm M."/>
            <person name="Scheiner R."/>
            <person name="Schmitt T."/>
            <person name="Niehuis O."/>
        </authorList>
    </citation>
    <scope>NUCLEOTIDE SEQUENCE</scope>
    <source>
        <strain evidence="5">GBR_01_08_01A</strain>
    </source>
</reference>
<protein>
    <recommendedName>
        <fullName evidence="4">DNA endonuclease activator Ctp1 C-terminal domain-containing protein</fullName>
    </recommendedName>
</protein>
<keyword evidence="3" id="KW-0539">Nucleus</keyword>
<evidence type="ECO:0000313" key="6">
    <source>
        <dbReference type="Proteomes" id="UP001258017"/>
    </source>
</evidence>
<evidence type="ECO:0000259" key="4">
    <source>
        <dbReference type="Pfam" id="PF08573"/>
    </source>
</evidence>
<reference evidence="5" key="1">
    <citation type="submission" date="2021-08" db="EMBL/GenBank/DDBJ databases">
        <authorList>
            <person name="Misof B."/>
            <person name="Oliver O."/>
            <person name="Podsiadlowski L."/>
            <person name="Donath A."/>
            <person name="Peters R."/>
            <person name="Mayer C."/>
            <person name="Rust J."/>
            <person name="Gunkel S."/>
            <person name="Lesny P."/>
            <person name="Martin S."/>
            <person name="Oeyen J.P."/>
            <person name="Petersen M."/>
            <person name="Panagiotis P."/>
            <person name="Wilbrandt J."/>
            <person name="Tanja T."/>
        </authorList>
    </citation>
    <scope>NUCLEOTIDE SEQUENCE</scope>
    <source>
        <strain evidence="5">GBR_01_08_01A</strain>
        <tissue evidence="5">Thorax + abdomen</tissue>
    </source>
</reference>
<dbReference type="Pfam" id="PF08573">
    <property type="entry name" value="SAE2"/>
    <property type="match status" value="1"/>
</dbReference>
<sequence>MSNVPRLCYFAENETAESATKNFALILQKAFEQYRKLWDKYLDLVKKYEVNSPAGEEIQEMWKKENILKSMQVLPENIDFFNKSMTQAKPWEKEKEMYDRKQNENVIEDILKEYKLDFDSDIDDTIYQTPHKETNIILPESPIFTRTDGKRLSKNESFTANNNKTSPLTIETVDDTFDFNEQHDDGSVISDKKISDVSFSNISPVIICNTPIVTNECNKKNRKKLLKKTCEYKQQLKDNSVSPEKQQVRETKTILQAVENVTFPSKASLNYNQDKTRFKSFAHYKHSMVSPDSKKLRQTRLPFYTIKNKVDNAIVKPTDKNIPINKAKKFIFNYESYTESTPNQNETTSDKNNDTTYIGDANNENEMICEDVVQNSPDSLYVGPQNETPLKLKRKFPETDNAEYSYEDTKSNMEKSLKISEDAQLEQEPTKKNCIYRVTRIASIEQQDSSLLDVFQSENEDETCIEDHIEKENIMNVNKKSSIHNVSYTSPTQETLIDTHELRNPKENIKCIGKLTVAAKGARTRTKEGWSCWECAEYYKNKPGVSEKCVQKWRNQCSRHRNIYYAREGTPPGFWDPLFPPTAPDSIQED</sequence>
<dbReference type="Proteomes" id="UP001258017">
    <property type="component" value="Unassembled WGS sequence"/>
</dbReference>
<evidence type="ECO:0000256" key="3">
    <source>
        <dbReference type="ARBA" id="ARBA00023242"/>
    </source>
</evidence>
<comment type="caution">
    <text evidence="5">The sequence shown here is derived from an EMBL/GenBank/DDBJ whole genome shotgun (WGS) entry which is preliminary data.</text>
</comment>
<organism evidence="5 6">
    <name type="scientific">Odynerus spinipes</name>
    <dbReference type="NCBI Taxonomy" id="1348599"/>
    <lineage>
        <taxon>Eukaryota</taxon>
        <taxon>Metazoa</taxon>
        <taxon>Ecdysozoa</taxon>
        <taxon>Arthropoda</taxon>
        <taxon>Hexapoda</taxon>
        <taxon>Insecta</taxon>
        <taxon>Pterygota</taxon>
        <taxon>Neoptera</taxon>
        <taxon>Endopterygota</taxon>
        <taxon>Hymenoptera</taxon>
        <taxon>Apocrita</taxon>
        <taxon>Aculeata</taxon>
        <taxon>Vespoidea</taxon>
        <taxon>Vespidae</taxon>
        <taxon>Eumeninae</taxon>
        <taxon>Odynerus</taxon>
    </lineage>
</organism>
<evidence type="ECO:0000256" key="1">
    <source>
        <dbReference type="ARBA" id="ARBA00004123"/>
    </source>
</evidence>
<evidence type="ECO:0000313" key="5">
    <source>
        <dbReference type="EMBL" id="KAK2579241.1"/>
    </source>
</evidence>
<dbReference type="InterPro" id="IPR013882">
    <property type="entry name" value="Ctp1_C"/>
</dbReference>